<dbReference type="InterPro" id="IPR002676">
    <property type="entry name" value="RimM_N"/>
</dbReference>
<dbReference type="InterPro" id="IPR011961">
    <property type="entry name" value="RimM"/>
</dbReference>
<dbReference type="Proteomes" id="UP000200980">
    <property type="component" value="Unassembled WGS sequence"/>
</dbReference>
<gene>
    <name evidence="5" type="primary">rimM</name>
    <name evidence="8" type="ORF">AL01_03065</name>
</gene>
<dbReference type="PANTHER" id="PTHR33692:SF1">
    <property type="entry name" value="RIBOSOME MATURATION FACTOR RIMM"/>
    <property type="match status" value="1"/>
</dbReference>
<comment type="caution">
    <text evidence="8">The sequence shown here is derived from an EMBL/GenBank/DDBJ whole genome shotgun (WGS) entry which is preliminary data.</text>
</comment>
<dbReference type="Gene3D" id="2.30.30.240">
    <property type="entry name" value="PRC-barrel domain"/>
    <property type="match status" value="1"/>
</dbReference>
<dbReference type="RefSeq" id="WP_077395745.1">
    <property type="nucleotide sequence ID" value="NZ_JATM01000001.1"/>
</dbReference>
<evidence type="ECO:0000256" key="3">
    <source>
        <dbReference type="ARBA" id="ARBA00022552"/>
    </source>
</evidence>
<evidence type="ECO:0000256" key="1">
    <source>
        <dbReference type="ARBA" id="ARBA00022490"/>
    </source>
</evidence>
<sequence>MSHRPSQSDVLVATIGRPHGVRGLVRLHPATEHPETLEELGRLYDETGAVWQIRWKAPGIAAVLGQDGQPLPDRTAAEKLVNRKLYVPREALPEVEEDEFYHIDLIGMEAVLASGETVGRVVSVHDYGAGTSLELEAGQLIPFTMACVPEVDMKAKRLVVVPPEAVEVEGDLTGEVEVRS</sequence>
<organism evidence="8 9">
    <name type="scientific">Bombella intestini</name>
    <dbReference type="NCBI Taxonomy" id="1539051"/>
    <lineage>
        <taxon>Bacteria</taxon>
        <taxon>Pseudomonadati</taxon>
        <taxon>Pseudomonadota</taxon>
        <taxon>Alphaproteobacteria</taxon>
        <taxon>Acetobacterales</taxon>
        <taxon>Acetobacteraceae</taxon>
        <taxon>Bombella</taxon>
    </lineage>
</organism>
<dbReference type="Gene3D" id="2.40.30.60">
    <property type="entry name" value="RimM"/>
    <property type="match status" value="1"/>
</dbReference>
<feature type="domain" description="Ribosome maturation factor RimM PRC barrel" evidence="7">
    <location>
        <begin position="103"/>
        <end position="164"/>
    </location>
</feature>
<keyword evidence="3 5" id="KW-0698">rRNA processing</keyword>
<evidence type="ECO:0000256" key="4">
    <source>
        <dbReference type="ARBA" id="ARBA00023186"/>
    </source>
</evidence>
<dbReference type="GO" id="GO:0005840">
    <property type="term" value="C:ribosome"/>
    <property type="evidence" value="ECO:0007669"/>
    <property type="project" value="InterPro"/>
</dbReference>
<feature type="domain" description="RimM N-terminal" evidence="6">
    <location>
        <begin position="12"/>
        <end position="90"/>
    </location>
</feature>
<evidence type="ECO:0000259" key="6">
    <source>
        <dbReference type="Pfam" id="PF01782"/>
    </source>
</evidence>
<dbReference type="OrthoDB" id="9788191at2"/>
<proteinExistence type="inferred from homology"/>
<keyword evidence="1 5" id="KW-0963">Cytoplasm</keyword>
<evidence type="ECO:0000313" key="9">
    <source>
        <dbReference type="Proteomes" id="UP000200980"/>
    </source>
</evidence>
<protein>
    <recommendedName>
        <fullName evidence="5">Ribosome maturation factor RimM</fullName>
    </recommendedName>
</protein>
<dbReference type="HAMAP" id="MF_00014">
    <property type="entry name" value="Ribosome_mat_RimM"/>
    <property type="match status" value="1"/>
</dbReference>
<name>A0A1S8GSA8_9PROT</name>
<dbReference type="SUPFAM" id="SSF50447">
    <property type="entry name" value="Translation proteins"/>
    <property type="match status" value="1"/>
</dbReference>
<dbReference type="GO" id="GO:0005737">
    <property type="term" value="C:cytoplasm"/>
    <property type="evidence" value="ECO:0007669"/>
    <property type="project" value="UniProtKB-SubCell"/>
</dbReference>
<dbReference type="PANTHER" id="PTHR33692">
    <property type="entry name" value="RIBOSOME MATURATION FACTOR RIMM"/>
    <property type="match status" value="1"/>
</dbReference>
<dbReference type="InterPro" id="IPR036976">
    <property type="entry name" value="RimM_N_sf"/>
</dbReference>
<evidence type="ECO:0000259" key="7">
    <source>
        <dbReference type="Pfam" id="PF24986"/>
    </source>
</evidence>
<dbReference type="GO" id="GO:0006364">
    <property type="term" value="P:rRNA processing"/>
    <property type="evidence" value="ECO:0007669"/>
    <property type="project" value="UniProtKB-UniRule"/>
</dbReference>
<evidence type="ECO:0000313" key="8">
    <source>
        <dbReference type="EMBL" id="OOL19933.1"/>
    </source>
</evidence>
<keyword evidence="9" id="KW-1185">Reference proteome</keyword>
<evidence type="ECO:0000256" key="2">
    <source>
        <dbReference type="ARBA" id="ARBA00022517"/>
    </source>
</evidence>
<dbReference type="AlphaFoldDB" id="A0A1S8GSA8"/>
<dbReference type="InterPro" id="IPR011033">
    <property type="entry name" value="PRC_barrel-like_sf"/>
</dbReference>
<keyword evidence="4 5" id="KW-0143">Chaperone</keyword>
<reference evidence="8 9" key="1">
    <citation type="journal article" date="2016" name="PLoS ONE">
        <title>Whole-Genome Sequence Analysis of Bombella intestini LMG 28161T, a Novel Acetic Acid Bacterium Isolated from the Crop of a Red-Tailed Bumble Bee, Bombus lapidarius.</title>
        <authorList>
            <person name="Li L."/>
            <person name="Illeghems K."/>
            <person name="Van Kerrebroeck S."/>
            <person name="Borremans W."/>
            <person name="Cleenwerck I."/>
            <person name="Smagghe G."/>
            <person name="De Vuyst L."/>
            <person name="Vandamme P."/>
        </authorList>
    </citation>
    <scope>NUCLEOTIDE SEQUENCE [LARGE SCALE GENOMIC DNA]</scope>
    <source>
        <strain evidence="8 9">R-52487</strain>
    </source>
</reference>
<dbReference type="InterPro" id="IPR009000">
    <property type="entry name" value="Transl_B-barrel_sf"/>
</dbReference>
<comment type="similarity">
    <text evidence="5">Belongs to the RimM family.</text>
</comment>
<comment type="function">
    <text evidence="5">An accessory protein needed during the final step in the assembly of 30S ribosomal subunit, possibly for assembly of the head region. Essential for efficient processing of 16S rRNA. May be needed both before and after RbfA during the maturation of 16S rRNA. It has affinity for free ribosomal 30S subunits but not for 70S ribosomes.</text>
</comment>
<dbReference type="InterPro" id="IPR056792">
    <property type="entry name" value="PRC_RimM"/>
</dbReference>
<dbReference type="NCBIfam" id="TIGR02273">
    <property type="entry name" value="16S_RimM"/>
    <property type="match status" value="1"/>
</dbReference>
<comment type="subunit">
    <text evidence="5">Binds ribosomal protein uS19.</text>
</comment>
<dbReference type="GO" id="GO:0043022">
    <property type="term" value="F:ribosome binding"/>
    <property type="evidence" value="ECO:0007669"/>
    <property type="project" value="InterPro"/>
</dbReference>
<dbReference type="STRING" id="1539051.AL01_03065"/>
<evidence type="ECO:0000256" key="5">
    <source>
        <dbReference type="HAMAP-Rule" id="MF_00014"/>
    </source>
</evidence>
<dbReference type="GO" id="GO:0042274">
    <property type="term" value="P:ribosomal small subunit biogenesis"/>
    <property type="evidence" value="ECO:0007669"/>
    <property type="project" value="UniProtKB-UniRule"/>
</dbReference>
<dbReference type="Pfam" id="PF24986">
    <property type="entry name" value="PRC_RimM"/>
    <property type="match status" value="1"/>
</dbReference>
<comment type="domain">
    <text evidence="5">The PRC barrel domain binds ribosomal protein uS19.</text>
</comment>
<keyword evidence="2 5" id="KW-0690">Ribosome biogenesis</keyword>
<dbReference type="EMBL" id="JATM01000001">
    <property type="protein sequence ID" value="OOL19933.1"/>
    <property type="molecule type" value="Genomic_DNA"/>
</dbReference>
<comment type="subcellular location">
    <subcellularLocation>
        <location evidence="5">Cytoplasm</location>
    </subcellularLocation>
</comment>
<dbReference type="SUPFAM" id="SSF50346">
    <property type="entry name" value="PRC-barrel domain"/>
    <property type="match status" value="1"/>
</dbReference>
<dbReference type="Pfam" id="PF01782">
    <property type="entry name" value="RimM"/>
    <property type="match status" value="1"/>
</dbReference>
<accession>A0A1S8GSA8</accession>